<evidence type="ECO:0000313" key="4">
    <source>
        <dbReference type="Proteomes" id="UP000249229"/>
    </source>
</evidence>
<comment type="caution">
    <text evidence="3">The sequence shown here is derived from an EMBL/GenBank/DDBJ whole genome shotgun (WGS) entry which is preliminary data.</text>
</comment>
<name>A0A2W5NX81_9SPHN</name>
<feature type="transmembrane region" description="Helical" evidence="2">
    <location>
        <begin position="21"/>
        <end position="45"/>
    </location>
</feature>
<dbReference type="AlphaFoldDB" id="A0A2W5NX81"/>
<evidence type="ECO:0000256" key="2">
    <source>
        <dbReference type="SAM" id="Phobius"/>
    </source>
</evidence>
<organism evidence="3 4">
    <name type="scientific">Sphingomonas taxi</name>
    <dbReference type="NCBI Taxonomy" id="1549858"/>
    <lineage>
        <taxon>Bacteria</taxon>
        <taxon>Pseudomonadati</taxon>
        <taxon>Pseudomonadota</taxon>
        <taxon>Alphaproteobacteria</taxon>
        <taxon>Sphingomonadales</taxon>
        <taxon>Sphingomonadaceae</taxon>
        <taxon>Sphingomonas</taxon>
    </lineage>
</organism>
<keyword evidence="2" id="KW-0472">Membrane</keyword>
<reference evidence="3 4" key="1">
    <citation type="submission" date="2017-08" db="EMBL/GenBank/DDBJ databases">
        <title>Infants hospitalized years apart are colonized by the same room-sourced microbial strains.</title>
        <authorList>
            <person name="Brooks B."/>
            <person name="Olm M.R."/>
            <person name="Firek B.A."/>
            <person name="Baker R."/>
            <person name="Thomas B.C."/>
            <person name="Morowitz M.J."/>
            <person name="Banfield J.F."/>
        </authorList>
    </citation>
    <scope>NUCLEOTIDE SEQUENCE [LARGE SCALE GENOMIC DNA]</scope>
    <source>
        <strain evidence="3">S2_005_001_R1_22</strain>
    </source>
</reference>
<keyword evidence="2" id="KW-1133">Transmembrane helix</keyword>
<gene>
    <name evidence="3" type="ORF">DI544_14965</name>
</gene>
<dbReference type="EMBL" id="QFQI01000021">
    <property type="protein sequence ID" value="PZQ58182.1"/>
    <property type="molecule type" value="Genomic_DNA"/>
</dbReference>
<evidence type="ECO:0000256" key="1">
    <source>
        <dbReference type="SAM" id="MobiDB-lite"/>
    </source>
</evidence>
<evidence type="ECO:0000313" key="3">
    <source>
        <dbReference type="EMBL" id="PZQ58182.1"/>
    </source>
</evidence>
<protein>
    <submittedName>
        <fullName evidence="3">Uncharacterized protein</fullName>
    </submittedName>
</protein>
<keyword evidence="2" id="KW-0812">Transmembrane</keyword>
<accession>A0A2W5NX81</accession>
<sequence>MTQKTNKKKRGARADHRRRDRAIVAATAVGAVAAGLGAALGLGWFDRFFPKRNAEHAASDLAADAPVPGSDRAPDAFRPDPTAPVPASEREGLRPATGPAPTLAADRGEMASETGAGG</sequence>
<feature type="region of interest" description="Disordered" evidence="1">
    <location>
        <begin position="57"/>
        <end position="118"/>
    </location>
</feature>
<feature type="region of interest" description="Disordered" evidence="1">
    <location>
        <begin position="1"/>
        <end position="20"/>
    </location>
</feature>
<dbReference type="Proteomes" id="UP000249229">
    <property type="component" value="Unassembled WGS sequence"/>
</dbReference>
<proteinExistence type="predicted"/>